<dbReference type="EMBL" id="AP014957">
    <property type="protein sequence ID" value="BAS75548.1"/>
    <property type="molecule type" value="Genomic_DNA"/>
</dbReference>
<keyword evidence="2" id="KW-1185">Reference proteome</keyword>
<sequence>MYVWSLEVCIWYRAIYTSHELVRLAVGVAGTGFSFVEFLDSPQCHNMLSQKQNFSKQVFSLGSVMFLRQCPSVKFAFSACLRSHSNPAFCLDLKRQ</sequence>
<dbReference type="Proteomes" id="UP000059680">
    <property type="component" value="Chromosome 1"/>
</dbReference>
<dbReference type="Gramene" id="Os01t0880250-00">
    <property type="protein sequence ID" value="Os01t0880250-00"/>
    <property type="gene ID" value="Os01g0880250"/>
</dbReference>
<dbReference type="AlphaFoldDB" id="A0A0P0VBD4"/>
<accession>A0A0P0VBD4</accession>
<gene>
    <name evidence="1" type="ordered locus">Os01g0880250</name>
    <name evidence="1" type="ORF">OSNPB_010880250</name>
</gene>
<evidence type="ECO:0000313" key="1">
    <source>
        <dbReference type="EMBL" id="BAS75548.1"/>
    </source>
</evidence>
<reference evidence="1 2" key="3">
    <citation type="journal article" date="2013" name="Rice">
        <title>Improvement of the Oryza sativa Nipponbare reference genome using next generation sequence and optical map data.</title>
        <authorList>
            <person name="Kawahara Y."/>
            <person name="de la Bastide M."/>
            <person name="Hamilton J.P."/>
            <person name="Kanamori H."/>
            <person name="McCombie W.R."/>
            <person name="Ouyang S."/>
            <person name="Schwartz D.C."/>
            <person name="Tanaka T."/>
            <person name="Wu J."/>
            <person name="Zhou S."/>
            <person name="Childs K.L."/>
            <person name="Davidson R.M."/>
            <person name="Lin H."/>
            <person name="Quesada-Ocampo L."/>
            <person name="Vaillancourt B."/>
            <person name="Sakai H."/>
            <person name="Lee S.S."/>
            <person name="Kim J."/>
            <person name="Numa H."/>
            <person name="Itoh T."/>
            <person name="Buell C.R."/>
            <person name="Matsumoto T."/>
        </authorList>
    </citation>
    <scope>NUCLEOTIDE SEQUENCE [LARGE SCALE GENOMIC DNA]</scope>
    <source>
        <strain evidence="2">cv. Nipponbare</strain>
    </source>
</reference>
<reference evidence="1 2" key="2">
    <citation type="journal article" date="2013" name="Plant Cell Physiol.">
        <title>Rice Annotation Project Database (RAP-DB): an integrative and interactive database for rice genomics.</title>
        <authorList>
            <person name="Sakai H."/>
            <person name="Lee S.S."/>
            <person name="Tanaka T."/>
            <person name="Numa H."/>
            <person name="Kim J."/>
            <person name="Kawahara Y."/>
            <person name="Wakimoto H."/>
            <person name="Yang C.C."/>
            <person name="Iwamoto M."/>
            <person name="Abe T."/>
            <person name="Yamada Y."/>
            <person name="Muto A."/>
            <person name="Inokuchi H."/>
            <person name="Ikemura T."/>
            <person name="Matsumoto T."/>
            <person name="Sasaki T."/>
            <person name="Itoh T."/>
        </authorList>
    </citation>
    <scope>NUCLEOTIDE SEQUENCE [LARGE SCALE GENOMIC DNA]</scope>
    <source>
        <strain evidence="2">cv. Nipponbare</strain>
    </source>
</reference>
<proteinExistence type="predicted"/>
<protein>
    <submittedName>
        <fullName evidence="1">Os01g0880250 protein</fullName>
    </submittedName>
</protein>
<name>A0A0P0VBD4_ORYSJ</name>
<dbReference type="PaxDb" id="39947-A0A0P0VBD4"/>
<reference evidence="2" key="1">
    <citation type="journal article" date="2005" name="Nature">
        <title>The map-based sequence of the rice genome.</title>
        <authorList>
            <consortium name="International rice genome sequencing project (IRGSP)"/>
            <person name="Matsumoto T."/>
            <person name="Wu J."/>
            <person name="Kanamori H."/>
            <person name="Katayose Y."/>
            <person name="Fujisawa M."/>
            <person name="Namiki N."/>
            <person name="Mizuno H."/>
            <person name="Yamamoto K."/>
            <person name="Antonio B.A."/>
            <person name="Baba T."/>
            <person name="Sakata K."/>
            <person name="Nagamura Y."/>
            <person name="Aoki H."/>
            <person name="Arikawa K."/>
            <person name="Arita K."/>
            <person name="Bito T."/>
            <person name="Chiden Y."/>
            <person name="Fujitsuka N."/>
            <person name="Fukunaka R."/>
            <person name="Hamada M."/>
            <person name="Harada C."/>
            <person name="Hayashi A."/>
            <person name="Hijishita S."/>
            <person name="Honda M."/>
            <person name="Hosokawa S."/>
            <person name="Ichikawa Y."/>
            <person name="Idonuma A."/>
            <person name="Iijima M."/>
            <person name="Ikeda M."/>
            <person name="Ikeno M."/>
            <person name="Ito K."/>
            <person name="Ito S."/>
            <person name="Ito T."/>
            <person name="Ito Y."/>
            <person name="Ito Y."/>
            <person name="Iwabuchi A."/>
            <person name="Kamiya K."/>
            <person name="Karasawa W."/>
            <person name="Kurita K."/>
            <person name="Katagiri S."/>
            <person name="Kikuta A."/>
            <person name="Kobayashi H."/>
            <person name="Kobayashi N."/>
            <person name="Machita K."/>
            <person name="Maehara T."/>
            <person name="Masukawa M."/>
            <person name="Mizubayashi T."/>
            <person name="Mukai Y."/>
            <person name="Nagasaki H."/>
            <person name="Nagata Y."/>
            <person name="Naito S."/>
            <person name="Nakashima M."/>
            <person name="Nakama Y."/>
            <person name="Nakamichi Y."/>
            <person name="Nakamura M."/>
            <person name="Meguro A."/>
            <person name="Negishi M."/>
            <person name="Ohta I."/>
            <person name="Ohta T."/>
            <person name="Okamoto M."/>
            <person name="Ono N."/>
            <person name="Saji S."/>
            <person name="Sakaguchi M."/>
            <person name="Sakai K."/>
            <person name="Shibata M."/>
            <person name="Shimokawa T."/>
            <person name="Song J."/>
            <person name="Takazaki Y."/>
            <person name="Terasawa K."/>
            <person name="Tsugane M."/>
            <person name="Tsuji K."/>
            <person name="Ueda S."/>
            <person name="Waki K."/>
            <person name="Yamagata H."/>
            <person name="Yamamoto M."/>
            <person name="Yamamoto S."/>
            <person name="Yamane H."/>
            <person name="Yoshiki S."/>
            <person name="Yoshihara R."/>
            <person name="Yukawa K."/>
            <person name="Zhong H."/>
            <person name="Yano M."/>
            <person name="Yuan Q."/>
            <person name="Ouyang S."/>
            <person name="Liu J."/>
            <person name="Jones K.M."/>
            <person name="Gansberger K."/>
            <person name="Moffat K."/>
            <person name="Hill J."/>
            <person name="Bera J."/>
            <person name="Fadrosh D."/>
            <person name="Jin S."/>
            <person name="Johri S."/>
            <person name="Kim M."/>
            <person name="Overton L."/>
            <person name="Reardon M."/>
            <person name="Tsitrin T."/>
            <person name="Vuong H."/>
            <person name="Weaver B."/>
            <person name="Ciecko A."/>
            <person name="Tallon L."/>
            <person name="Jackson J."/>
            <person name="Pai G."/>
            <person name="Aken S.V."/>
            <person name="Utterback T."/>
            <person name="Reidmuller S."/>
            <person name="Feldblyum T."/>
            <person name="Hsiao J."/>
            <person name="Zismann V."/>
            <person name="Iobst S."/>
            <person name="de Vazeille A.R."/>
            <person name="Buell C.R."/>
            <person name="Ying K."/>
            <person name="Li Y."/>
            <person name="Lu T."/>
            <person name="Huang Y."/>
            <person name="Zhao Q."/>
            <person name="Feng Q."/>
            <person name="Zhang L."/>
            <person name="Zhu J."/>
            <person name="Weng Q."/>
            <person name="Mu J."/>
            <person name="Lu Y."/>
            <person name="Fan D."/>
            <person name="Liu Y."/>
            <person name="Guan J."/>
            <person name="Zhang Y."/>
            <person name="Yu S."/>
            <person name="Liu X."/>
            <person name="Zhang Y."/>
            <person name="Hong G."/>
            <person name="Han B."/>
            <person name="Choisne N."/>
            <person name="Demange N."/>
            <person name="Orjeda G."/>
            <person name="Samain S."/>
            <person name="Cattolico L."/>
            <person name="Pelletier E."/>
            <person name="Couloux A."/>
            <person name="Segurens B."/>
            <person name="Wincker P."/>
            <person name="D'Hont A."/>
            <person name="Scarpelli C."/>
            <person name="Weissenbach J."/>
            <person name="Salanoubat M."/>
            <person name="Quetier F."/>
            <person name="Yu Y."/>
            <person name="Kim H.R."/>
            <person name="Rambo T."/>
            <person name="Currie J."/>
            <person name="Collura K."/>
            <person name="Luo M."/>
            <person name="Yang T."/>
            <person name="Ammiraju J.S.S."/>
            <person name="Engler F."/>
            <person name="Soderlund C."/>
            <person name="Wing R.A."/>
            <person name="Palmer L.E."/>
            <person name="de la Bastide M."/>
            <person name="Spiegel L."/>
            <person name="Nascimento L."/>
            <person name="Zutavern T."/>
            <person name="O'Shaughnessy A."/>
            <person name="Dike S."/>
            <person name="Dedhia N."/>
            <person name="Preston R."/>
            <person name="Balija V."/>
            <person name="McCombie W.R."/>
            <person name="Chow T."/>
            <person name="Chen H."/>
            <person name="Chung M."/>
            <person name="Chen C."/>
            <person name="Shaw J."/>
            <person name="Wu H."/>
            <person name="Hsiao K."/>
            <person name="Chao Y."/>
            <person name="Chu M."/>
            <person name="Cheng C."/>
            <person name="Hour A."/>
            <person name="Lee P."/>
            <person name="Lin S."/>
            <person name="Lin Y."/>
            <person name="Liou J."/>
            <person name="Liu S."/>
            <person name="Hsing Y."/>
            <person name="Raghuvanshi S."/>
            <person name="Mohanty A."/>
            <person name="Bharti A.K."/>
            <person name="Gaur A."/>
            <person name="Gupta V."/>
            <person name="Kumar D."/>
            <person name="Ravi V."/>
            <person name="Vij S."/>
            <person name="Kapur A."/>
            <person name="Khurana P."/>
            <person name="Khurana P."/>
            <person name="Khurana J.P."/>
            <person name="Tyagi A.K."/>
            <person name="Gaikwad K."/>
            <person name="Singh A."/>
            <person name="Dalal V."/>
            <person name="Srivastava S."/>
            <person name="Dixit A."/>
            <person name="Pal A.K."/>
            <person name="Ghazi I.A."/>
            <person name="Yadav M."/>
            <person name="Pandit A."/>
            <person name="Bhargava A."/>
            <person name="Sureshbabu K."/>
            <person name="Batra K."/>
            <person name="Sharma T.R."/>
            <person name="Mohapatra T."/>
            <person name="Singh N.K."/>
            <person name="Messing J."/>
            <person name="Nelson A.B."/>
            <person name="Fuks G."/>
            <person name="Kavchok S."/>
            <person name="Keizer G."/>
            <person name="Linton E."/>
            <person name="Llaca V."/>
            <person name="Song R."/>
            <person name="Tanyolac B."/>
            <person name="Young S."/>
            <person name="Ho-Il K."/>
            <person name="Hahn J.H."/>
            <person name="Sangsakoo G."/>
            <person name="Vanavichit A."/>
            <person name="de Mattos Luiz.A.T."/>
            <person name="Zimmer P.D."/>
            <person name="Malone G."/>
            <person name="Dellagostin O."/>
            <person name="de Oliveira A.C."/>
            <person name="Bevan M."/>
            <person name="Bancroft I."/>
            <person name="Minx P."/>
            <person name="Cordum H."/>
            <person name="Wilson R."/>
            <person name="Cheng Z."/>
            <person name="Jin W."/>
            <person name="Jiang J."/>
            <person name="Leong S.A."/>
            <person name="Iwama H."/>
            <person name="Gojobori T."/>
            <person name="Itoh T."/>
            <person name="Niimura Y."/>
            <person name="Fujii Y."/>
            <person name="Habara T."/>
            <person name="Sakai H."/>
            <person name="Sato Y."/>
            <person name="Wilson G."/>
            <person name="Kumar K."/>
            <person name="McCouch S."/>
            <person name="Juretic N."/>
            <person name="Hoen D."/>
            <person name="Wright S."/>
            <person name="Bruskiewich R."/>
            <person name="Bureau T."/>
            <person name="Miyao A."/>
            <person name="Hirochika H."/>
            <person name="Nishikawa T."/>
            <person name="Kadowaki K."/>
            <person name="Sugiura M."/>
            <person name="Burr B."/>
            <person name="Sasaki T."/>
        </authorList>
    </citation>
    <scope>NUCLEOTIDE SEQUENCE [LARGE SCALE GENOMIC DNA]</scope>
    <source>
        <strain evidence="2">cv. Nipponbare</strain>
    </source>
</reference>
<evidence type="ECO:0000313" key="2">
    <source>
        <dbReference type="Proteomes" id="UP000059680"/>
    </source>
</evidence>
<organism evidence="1 2">
    <name type="scientific">Oryza sativa subsp. japonica</name>
    <name type="common">Rice</name>
    <dbReference type="NCBI Taxonomy" id="39947"/>
    <lineage>
        <taxon>Eukaryota</taxon>
        <taxon>Viridiplantae</taxon>
        <taxon>Streptophyta</taxon>
        <taxon>Embryophyta</taxon>
        <taxon>Tracheophyta</taxon>
        <taxon>Spermatophyta</taxon>
        <taxon>Magnoliopsida</taxon>
        <taxon>Liliopsida</taxon>
        <taxon>Poales</taxon>
        <taxon>Poaceae</taxon>
        <taxon>BOP clade</taxon>
        <taxon>Oryzoideae</taxon>
        <taxon>Oryzeae</taxon>
        <taxon>Oryzinae</taxon>
        <taxon>Oryza</taxon>
        <taxon>Oryza sativa</taxon>
    </lineage>
</organism>
<dbReference type="InParanoid" id="A0A0P0VBD4"/>